<dbReference type="PANTHER" id="PTHR43544:SF7">
    <property type="entry name" value="NADB-LER2"/>
    <property type="match status" value="1"/>
</dbReference>
<sequence>MTDVAPTVVFITGVGRGIGKGLLETYLRRDNHLVIGSVRDATSLQYDALRSLPTGSSSRLLLVSLESTSSNSAQEAVQEAQRQTGITHIDHVIANSAVAPPPSAIADVDEAEMAAAYDVNVLGPLRLYKATRELLDKAKRPIWTTISSTAGSVTKVQEFGIVALLSYGASKAAVNWLTVAIHTTHSTWIAAAIQPGFVSTDMGRKSRAIMGFPPPPMSVDDSASKIVSYMDNATRESASGILFDVMHETKVPF</sequence>
<dbReference type="GeneID" id="54363609"/>
<evidence type="ECO:0000256" key="3">
    <source>
        <dbReference type="ARBA" id="ARBA00023002"/>
    </source>
</evidence>
<dbReference type="PANTHER" id="PTHR43544">
    <property type="entry name" value="SHORT-CHAIN DEHYDROGENASE/REDUCTASE"/>
    <property type="match status" value="1"/>
</dbReference>
<accession>A0A6J3LU43</accession>
<dbReference type="InterPro" id="IPR002347">
    <property type="entry name" value="SDR_fam"/>
</dbReference>
<dbReference type="Pfam" id="PF00106">
    <property type="entry name" value="adh_short"/>
    <property type="match status" value="1"/>
</dbReference>
<reference evidence="5" key="2">
    <citation type="submission" date="2020-04" db="EMBL/GenBank/DDBJ databases">
        <authorList>
            <consortium name="NCBI Genome Project"/>
        </authorList>
    </citation>
    <scope>NUCLEOTIDE SEQUENCE</scope>
    <source>
        <strain evidence="5">CBS 342.82</strain>
    </source>
</reference>
<evidence type="ECO:0000256" key="1">
    <source>
        <dbReference type="ARBA" id="ARBA00006484"/>
    </source>
</evidence>
<dbReference type="Proteomes" id="UP000504637">
    <property type="component" value="Unplaced"/>
</dbReference>
<keyword evidence="2" id="KW-0521">NADP</keyword>
<dbReference type="PRINTS" id="PR00081">
    <property type="entry name" value="GDHRDH"/>
</dbReference>
<dbReference type="InterPro" id="IPR051468">
    <property type="entry name" value="Fungal_SecMetab_SDRs"/>
</dbReference>
<dbReference type="AlphaFoldDB" id="A0A6J3LU43"/>
<evidence type="ECO:0000313" key="4">
    <source>
        <dbReference type="Proteomes" id="UP000504637"/>
    </source>
</evidence>
<dbReference type="RefSeq" id="XP_033456341.1">
    <property type="nucleotide sequence ID" value="XM_033605809.1"/>
</dbReference>
<protein>
    <submittedName>
        <fullName evidence="5">NAD(P)-binding protein</fullName>
    </submittedName>
</protein>
<comment type="similarity">
    <text evidence="1">Belongs to the short-chain dehydrogenases/reductases (SDR) family.</text>
</comment>
<evidence type="ECO:0000256" key="2">
    <source>
        <dbReference type="ARBA" id="ARBA00022857"/>
    </source>
</evidence>
<reference evidence="5" key="3">
    <citation type="submission" date="2025-08" db="UniProtKB">
        <authorList>
            <consortium name="RefSeq"/>
        </authorList>
    </citation>
    <scope>IDENTIFICATION</scope>
    <source>
        <strain evidence="5">CBS 342.82</strain>
    </source>
</reference>
<gene>
    <name evidence="5" type="ORF">K489DRAFT_384225</name>
</gene>
<dbReference type="InterPro" id="IPR036291">
    <property type="entry name" value="NAD(P)-bd_dom_sf"/>
</dbReference>
<dbReference type="OrthoDB" id="9876299at2759"/>
<organism evidence="5">
    <name type="scientific">Dissoconium aciculare CBS 342.82</name>
    <dbReference type="NCBI Taxonomy" id="1314786"/>
    <lineage>
        <taxon>Eukaryota</taxon>
        <taxon>Fungi</taxon>
        <taxon>Dikarya</taxon>
        <taxon>Ascomycota</taxon>
        <taxon>Pezizomycotina</taxon>
        <taxon>Dothideomycetes</taxon>
        <taxon>Dothideomycetidae</taxon>
        <taxon>Mycosphaerellales</taxon>
        <taxon>Dissoconiaceae</taxon>
        <taxon>Dissoconium</taxon>
    </lineage>
</organism>
<name>A0A6J3LU43_9PEZI</name>
<dbReference type="GO" id="GO:0016491">
    <property type="term" value="F:oxidoreductase activity"/>
    <property type="evidence" value="ECO:0007669"/>
    <property type="project" value="UniProtKB-KW"/>
</dbReference>
<evidence type="ECO:0000313" key="5">
    <source>
        <dbReference type="RefSeq" id="XP_033456341.1"/>
    </source>
</evidence>
<keyword evidence="4" id="KW-1185">Reference proteome</keyword>
<dbReference type="SUPFAM" id="SSF51735">
    <property type="entry name" value="NAD(P)-binding Rossmann-fold domains"/>
    <property type="match status" value="1"/>
</dbReference>
<dbReference type="GO" id="GO:0005737">
    <property type="term" value="C:cytoplasm"/>
    <property type="evidence" value="ECO:0007669"/>
    <property type="project" value="TreeGrafter"/>
</dbReference>
<reference evidence="5" key="1">
    <citation type="submission" date="2020-01" db="EMBL/GenBank/DDBJ databases">
        <authorList>
            <consortium name="DOE Joint Genome Institute"/>
            <person name="Haridas S."/>
            <person name="Albert R."/>
            <person name="Binder M."/>
            <person name="Bloem J."/>
            <person name="Labutti K."/>
            <person name="Salamov A."/>
            <person name="Andreopoulos B."/>
            <person name="Baker S.E."/>
            <person name="Barry K."/>
            <person name="Bills G."/>
            <person name="Bluhm B.H."/>
            <person name="Cannon C."/>
            <person name="Castanera R."/>
            <person name="Culley D.E."/>
            <person name="Daum C."/>
            <person name="Ezra D."/>
            <person name="Gonzalez J.B."/>
            <person name="Henrissat B."/>
            <person name="Kuo A."/>
            <person name="Liang C."/>
            <person name="Lipzen A."/>
            <person name="Lutzoni F."/>
            <person name="Magnuson J."/>
            <person name="Mondo S."/>
            <person name="Nolan M."/>
            <person name="Ohm R."/>
            <person name="Pangilinan J."/>
            <person name="Park H.-J."/>
            <person name="Ramirez L."/>
            <person name="Alfaro M."/>
            <person name="Sun H."/>
            <person name="Tritt A."/>
            <person name="Yoshinaga Y."/>
            <person name="Zwiers L.-H."/>
            <person name="Turgeon B.G."/>
            <person name="Goodwin S.B."/>
            <person name="Spatafora J.W."/>
            <person name="Crous P.W."/>
            <person name="Grigoriev I.V."/>
        </authorList>
    </citation>
    <scope>NUCLEOTIDE SEQUENCE</scope>
    <source>
        <strain evidence="5">CBS 342.82</strain>
    </source>
</reference>
<proteinExistence type="inferred from homology"/>
<dbReference type="Gene3D" id="3.40.50.720">
    <property type="entry name" value="NAD(P)-binding Rossmann-like Domain"/>
    <property type="match status" value="1"/>
</dbReference>
<keyword evidence="3" id="KW-0560">Oxidoreductase</keyword>